<dbReference type="FunFam" id="3.90.930.12:FF:000008">
    <property type="entry name" value="50S ribosomal protein L6"/>
    <property type="match status" value="1"/>
</dbReference>
<dbReference type="GO" id="GO:0022625">
    <property type="term" value="C:cytosolic large ribosomal subunit"/>
    <property type="evidence" value="ECO:0007669"/>
    <property type="project" value="UniProtKB-UniRule"/>
</dbReference>
<evidence type="ECO:0000313" key="7">
    <source>
        <dbReference type="EMBL" id="RLE51350.1"/>
    </source>
</evidence>
<dbReference type="NCBIfam" id="TIGR03653">
    <property type="entry name" value="uL6_arch"/>
    <property type="match status" value="1"/>
</dbReference>
<comment type="caution">
    <text evidence="7">The sequence shown here is derived from an EMBL/GenBank/DDBJ whole genome shotgun (WGS) entry which is preliminary data.</text>
</comment>
<dbReference type="PANTHER" id="PTHR11655:SF16">
    <property type="entry name" value="60S RIBOSOMAL PROTEIN L9"/>
    <property type="match status" value="1"/>
</dbReference>
<keyword evidence="2 5" id="KW-0694">RNA-binding</keyword>
<reference evidence="7 8" key="1">
    <citation type="submission" date="2018-06" db="EMBL/GenBank/DDBJ databases">
        <title>Extensive metabolic versatility and redundancy in microbially diverse, dynamic hydrothermal sediments.</title>
        <authorList>
            <person name="Dombrowski N."/>
            <person name="Teske A."/>
            <person name="Baker B.J."/>
        </authorList>
    </citation>
    <scope>NUCLEOTIDE SEQUENCE [LARGE SCALE GENOMIC DNA]</scope>
    <source>
        <strain evidence="7">B30_G17</strain>
    </source>
</reference>
<dbReference type="SUPFAM" id="SSF56053">
    <property type="entry name" value="Ribosomal protein L6"/>
    <property type="match status" value="2"/>
</dbReference>
<organism evidence="7 8">
    <name type="scientific">Thermoproteota archaeon</name>
    <dbReference type="NCBI Taxonomy" id="2056631"/>
    <lineage>
        <taxon>Archaea</taxon>
        <taxon>Thermoproteota</taxon>
    </lineage>
</organism>
<accession>A0A497EXA4</accession>
<protein>
    <recommendedName>
        <fullName evidence="5">Large ribosomal subunit protein uL6</fullName>
    </recommendedName>
</protein>
<evidence type="ECO:0000256" key="1">
    <source>
        <dbReference type="ARBA" id="ARBA00022730"/>
    </source>
</evidence>
<evidence type="ECO:0000256" key="3">
    <source>
        <dbReference type="ARBA" id="ARBA00022980"/>
    </source>
</evidence>
<sequence length="179" mass="20179">MPKAYKVQTEVEIPSEVEIKIENKRVIVKGPKGTLEKDFSHARNIFLRINGNKVIIETFFPRKKDEALVGTIAGHIKNMIKGVTKGFKYKMKIIYAHFPISVKVQGDKVIIENFLGEKVPRIAKIFGDVKVTVKGDDIIIEGIDIEAVGQTAANIEHATRIKDKDPRVFLDGIYVYSKE</sequence>
<dbReference type="AlphaFoldDB" id="A0A497EXA4"/>
<comment type="similarity">
    <text evidence="5">Belongs to the universal ribosomal protein uL6 family.</text>
</comment>
<dbReference type="Gene3D" id="3.90.930.12">
    <property type="entry name" value="Ribosomal protein L6, alpha-beta domain"/>
    <property type="match status" value="2"/>
</dbReference>
<dbReference type="HAMAP" id="MF_01365_A">
    <property type="entry name" value="Ribosomal_uL6_A"/>
    <property type="match status" value="1"/>
</dbReference>
<gene>
    <name evidence="5" type="primary">rpl6</name>
    <name evidence="7" type="ORF">DRJ21_00365</name>
</gene>
<keyword evidence="3 5" id="KW-0689">Ribosomal protein</keyword>
<keyword evidence="1 5" id="KW-0699">rRNA-binding</keyword>
<evidence type="ECO:0000256" key="4">
    <source>
        <dbReference type="ARBA" id="ARBA00023274"/>
    </source>
</evidence>
<dbReference type="NCBIfam" id="NF004037">
    <property type="entry name" value="PRK05518.1"/>
    <property type="match status" value="1"/>
</dbReference>
<evidence type="ECO:0000256" key="5">
    <source>
        <dbReference type="HAMAP-Rule" id="MF_01365"/>
    </source>
</evidence>
<feature type="domain" description="Large ribosomal subunit protein uL6 alpha-beta" evidence="6">
    <location>
        <begin position="13"/>
        <end position="86"/>
    </location>
</feature>
<dbReference type="Proteomes" id="UP000281962">
    <property type="component" value="Unassembled WGS sequence"/>
</dbReference>
<dbReference type="GO" id="GO:0003735">
    <property type="term" value="F:structural constituent of ribosome"/>
    <property type="evidence" value="ECO:0007669"/>
    <property type="project" value="UniProtKB-UniRule"/>
</dbReference>
<dbReference type="GO" id="GO:0002181">
    <property type="term" value="P:cytoplasmic translation"/>
    <property type="evidence" value="ECO:0007669"/>
    <property type="project" value="TreeGrafter"/>
</dbReference>
<dbReference type="Pfam" id="PF00347">
    <property type="entry name" value="Ribosomal_L6"/>
    <property type="match status" value="2"/>
</dbReference>
<name>A0A497EXA4_9CREN</name>
<dbReference type="InterPro" id="IPR019907">
    <property type="entry name" value="Ribosomal_uL6_arc"/>
</dbReference>
<dbReference type="PANTHER" id="PTHR11655">
    <property type="entry name" value="60S/50S RIBOSOMAL PROTEIN L6/L9"/>
    <property type="match status" value="1"/>
</dbReference>
<dbReference type="GO" id="GO:0019843">
    <property type="term" value="F:rRNA binding"/>
    <property type="evidence" value="ECO:0007669"/>
    <property type="project" value="UniProtKB-UniRule"/>
</dbReference>
<feature type="domain" description="Large ribosomal subunit protein uL6 alpha-beta" evidence="6">
    <location>
        <begin position="98"/>
        <end position="172"/>
    </location>
</feature>
<proteinExistence type="inferred from homology"/>
<dbReference type="InterPro" id="IPR000702">
    <property type="entry name" value="Ribosomal_uL6-like"/>
</dbReference>
<comment type="subunit">
    <text evidence="5">Part of the 50S ribosomal subunit.</text>
</comment>
<comment type="function">
    <text evidence="5">This protein binds to the 23S rRNA, and is important in its secondary structure. It is located near the subunit interface in the base of the L7/L12 stalk, and near the tRNA binding site of the peptidyltransferase center.</text>
</comment>
<evidence type="ECO:0000313" key="8">
    <source>
        <dbReference type="Proteomes" id="UP000281962"/>
    </source>
</evidence>
<dbReference type="InterPro" id="IPR020040">
    <property type="entry name" value="Ribosomal_uL6_a/b-dom"/>
</dbReference>
<keyword evidence="4 5" id="KW-0687">Ribonucleoprotein</keyword>
<dbReference type="FunFam" id="3.90.930.12:FF:000004">
    <property type="entry name" value="60S ribosomal protein L9"/>
    <property type="match status" value="1"/>
</dbReference>
<dbReference type="EMBL" id="QMQY01000006">
    <property type="protein sequence ID" value="RLE51350.1"/>
    <property type="molecule type" value="Genomic_DNA"/>
</dbReference>
<evidence type="ECO:0000256" key="2">
    <source>
        <dbReference type="ARBA" id="ARBA00022884"/>
    </source>
</evidence>
<evidence type="ECO:0000259" key="6">
    <source>
        <dbReference type="Pfam" id="PF00347"/>
    </source>
</evidence>
<dbReference type="InterPro" id="IPR036789">
    <property type="entry name" value="Ribosomal_uL6-like_a/b-dom_sf"/>
</dbReference>
<dbReference type="PIRSF" id="PIRSF002162">
    <property type="entry name" value="Ribosomal_L6"/>
    <property type="match status" value="1"/>
</dbReference>